<keyword evidence="5 11" id="KW-0444">Lipid biosynthesis</keyword>
<dbReference type="InterPro" id="IPR017568">
    <property type="entry name" value="3-oxoacyl-ACP_synth-2"/>
</dbReference>
<accession>B4SBB1</accession>
<dbReference type="InterPro" id="IPR016039">
    <property type="entry name" value="Thiolase-like"/>
</dbReference>
<evidence type="ECO:0000256" key="12">
    <source>
        <dbReference type="PIRSR" id="PIRSR000447-1"/>
    </source>
</evidence>
<dbReference type="eggNOG" id="COG0304">
    <property type="taxonomic scope" value="Bacteria"/>
</dbReference>
<keyword evidence="7" id="KW-0276">Fatty acid metabolism</keyword>
<dbReference type="NCBIfam" id="NF005589">
    <property type="entry name" value="PRK07314.1"/>
    <property type="match status" value="1"/>
</dbReference>
<keyword evidence="9 11" id="KW-0275">Fatty acid biosynthesis</keyword>
<evidence type="ECO:0000256" key="1">
    <source>
        <dbReference type="ARBA" id="ARBA00005194"/>
    </source>
</evidence>
<dbReference type="UniPathway" id="UPA00094"/>
<evidence type="ECO:0000256" key="10">
    <source>
        <dbReference type="ARBA" id="ARBA00023315"/>
    </source>
</evidence>
<keyword evidence="16" id="KW-1185">Reference proteome</keyword>
<dbReference type="GO" id="GO:0006633">
    <property type="term" value="P:fatty acid biosynthetic process"/>
    <property type="evidence" value="ECO:0007669"/>
    <property type="project" value="UniProtKB-UniRule"/>
</dbReference>
<dbReference type="PROSITE" id="PS00606">
    <property type="entry name" value="KS3_1"/>
    <property type="match status" value="1"/>
</dbReference>
<dbReference type="GO" id="GO:0004315">
    <property type="term" value="F:3-oxoacyl-[acyl-carrier-protein] synthase activity"/>
    <property type="evidence" value="ECO:0007669"/>
    <property type="project" value="UniProtKB-UniRule"/>
</dbReference>
<evidence type="ECO:0000256" key="13">
    <source>
        <dbReference type="RuleBase" id="RU003694"/>
    </source>
</evidence>
<name>B4SBB1_PELPB</name>
<dbReference type="Pfam" id="PF00109">
    <property type="entry name" value="ketoacyl-synt"/>
    <property type="match status" value="1"/>
</dbReference>
<dbReference type="PIRSF" id="PIRSF000447">
    <property type="entry name" value="KAS_II"/>
    <property type="match status" value="1"/>
</dbReference>
<dbReference type="STRING" id="324925.Ppha_0195"/>
<evidence type="ECO:0000256" key="5">
    <source>
        <dbReference type="ARBA" id="ARBA00022516"/>
    </source>
</evidence>
<dbReference type="FunFam" id="3.40.47.10:FF:000009">
    <property type="entry name" value="3-oxoacyl-[acyl-carrier-protein] synthase 2"/>
    <property type="match status" value="1"/>
</dbReference>
<keyword evidence="8" id="KW-0443">Lipid metabolism</keyword>
<evidence type="ECO:0000256" key="7">
    <source>
        <dbReference type="ARBA" id="ARBA00022832"/>
    </source>
</evidence>
<dbReference type="RefSeq" id="WP_012507028.1">
    <property type="nucleotide sequence ID" value="NC_011060.1"/>
</dbReference>
<comment type="pathway">
    <text evidence="1 11">Lipid metabolism; fatty acid biosynthesis.</text>
</comment>
<comment type="similarity">
    <text evidence="2 11 13">Belongs to the thiolase-like superfamily. Beta-ketoacyl-ACP synthases family.</text>
</comment>
<dbReference type="InterPro" id="IPR014030">
    <property type="entry name" value="Ketoacyl_synth_N"/>
</dbReference>
<evidence type="ECO:0000313" key="16">
    <source>
        <dbReference type="Proteomes" id="UP000002724"/>
    </source>
</evidence>
<organism evidence="15 16">
    <name type="scientific">Pelodictyon phaeoclathratiforme (strain DSM 5477 / BU-1)</name>
    <dbReference type="NCBI Taxonomy" id="324925"/>
    <lineage>
        <taxon>Bacteria</taxon>
        <taxon>Pseudomonadati</taxon>
        <taxon>Chlorobiota</taxon>
        <taxon>Chlorobiia</taxon>
        <taxon>Chlorobiales</taxon>
        <taxon>Chlorobiaceae</taxon>
        <taxon>Chlorobium/Pelodictyon group</taxon>
        <taxon>Pelodictyon</taxon>
    </lineage>
</organism>
<gene>
    <name evidence="15" type="ordered locus">Ppha_0195</name>
</gene>
<dbReference type="PANTHER" id="PTHR11712:SF336">
    <property type="entry name" value="3-OXOACYL-[ACYL-CARRIER-PROTEIN] SYNTHASE, MITOCHONDRIAL"/>
    <property type="match status" value="1"/>
</dbReference>
<dbReference type="Pfam" id="PF02801">
    <property type="entry name" value="Ketoacyl-synt_C"/>
    <property type="match status" value="1"/>
</dbReference>
<dbReference type="GO" id="GO:0005829">
    <property type="term" value="C:cytosol"/>
    <property type="evidence" value="ECO:0007669"/>
    <property type="project" value="TreeGrafter"/>
</dbReference>
<dbReference type="PROSITE" id="PS52004">
    <property type="entry name" value="KS3_2"/>
    <property type="match status" value="1"/>
</dbReference>
<feature type="active site" description="For beta-ketoacyl synthase activity" evidence="12">
    <location>
        <position position="166"/>
    </location>
</feature>
<evidence type="ECO:0000256" key="11">
    <source>
        <dbReference type="PIRNR" id="PIRNR000447"/>
    </source>
</evidence>
<keyword evidence="6 11" id="KW-0808">Transferase</keyword>
<evidence type="ECO:0000256" key="3">
    <source>
        <dbReference type="ARBA" id="ARBA00012356"/>
    </source>
</evidence>
<dbReference type="OrthoDB" id="9808669at2"/>
<dbReference type="EC" id="2.3.1.179" evidence="3 11"/>
<evidence type="ECO:0000256" key="4">
    <source>
        <dbReference type="ARBA" id="ARBA00014657"/>
    </source>
</evidence>
<comment type="catalytic activity">
    <reaction evidence="11">
        <text>(9Z)-hexadecenoyl-[ACP] + malonyl-[ACP] + H(+) = 3-oxo-(11Z)-octadecenoyl-[ACP] + holo-[ACP] + CO2</text>
        <dbReference type="Rhea" id="RHEA:55040"/>
        <dbReference type="Rhea" id="RHEA-COMP:9623"/>
        <dbReference type="Rhea" id="RHEA-COMP:9685"/>
        <dbReference type="Rhea" id="RHEA-COMP:10800"/>
        <dbReference type="Rhea" id="RHEA-COMP:14074"/>
        <dbReference type="ChEBI" id="CHEBI:15378"/>
        <dbReference type="ChEBI" id="CHEBI:16526"/>
        <dbReference type="ChEBI" id="CHEBI:64479"/>
        <dbReference type="ChEBI" id="CHEBI:78449"/>
        <dbReference type="ChEBI" id="CHEBI:83989"/>
        <dbReference type="ChEBI" id="CHEBI:138538"/>
        <dbReference type="EC" id="2.3.1.179"/>
    </reaction>
</comment>
<evidence type="ECO:0000256" key="6">
    <source>
        <dbReference type="ARBA" id="ARBA00022679"/>
    </source>
</evidence>
<dbReference type="InterPro" id="IPR018201">
    <property type="entry name" value="Ketoacyl_synth_AS"/>
</dbReference>
<dbReference type="SMART" id="SM00825">
    <property type="entry name" value="PKS_KS"/>
    <property type="match status" value="1"/>
</dbReference>
<dbReference type="NCBIfam" id="TIGR03150">
    <property type="entry name" value="fabF"/>
    <property type="match status" value="1"/>
</dbReference>
<reference evidence="15 16" key="1">
    <citation type="submission" date="2008-06" db="EMBL/GenBank/DDBJ databases">
        <title>Complete sequence of Pelodictyon phaeoclathratiforme BU-1.</title>
        <authorList>
            <consortium name="US DOE Joint Genome Institute"/>
            <person name="Lucas S."/>
            <person name="Copeland A."/>
            <person name="Lapidus A."/>
            <person name="Glavina del Rio T."/>
            <person name="Dalin E."/>
            <person name="Tice H."/>
            <person name="Bruce D."/>
            <person name="Goodwin L."/>
            <person name="Pitluck S."/>
            <person name="Schmutz J."/>
            <person name="Larimer F."/>
            <person name="Land M."/>
            <person name="Hauser L."/>
            <person name="Kyrpides N."/>
            <person name="Mikhailova N."/>
            <person name="Liu Z."/>
            <person name="Li T."/>
            <person name="Zhao F."/>
            <person name="Overmann J."/>
            <person name="Bryant D.A."/>
            <person name="Richardson P."/>
        </authorList>
    </citation>
    <scope>NUCLEOTIDE SEQUENCE [LARGE SCALE GENOMIC DNA]</scope>
    <source>
        <strain evidence="16">DSM 5477 / BU-1</strain>
    </source>
</reference>
<feature type="domain" description="Ketosynthase family 3 (KS3)" evidence="14">
    <location>
        <begin position="5"/>
        <end position="413"/>
    </location>
</feature>
<dbReference type="EMBL" id="CP001110">
    <property type="protein sequence ID" value="ACF42532.1"/>
    <property type="molecule type" value="Genomic_DNA"/>
</dbReference>
<evidence type="ECO:0000313" key="15">
    <source>
        <dbReference type="EMBL" id="ACF42532.1"/>
    </source>
</evidence>
<evidence type="ECO:0000256" key="2">
    <source>
        <dbReference type="ARBA" id="ARBA00008467"/>
    </source>
</evidence>
<dbReference type="PANTHER" id="PTHR11712">
    <property type="entry name" value="POLYKETIDE SYNTHASE-RELATED"/>
    <property type="match status" value="1"/>
</dbReference>
<protein>
    <recommendedName>
        <fullName evidence="4 11">3-oxoacyl-[acyl-carrier-protein] synthase 2</fullName>
        <ecNumber evidence="3 11">2.3.1.179</ecNumber>
    </recommendedName>
</protein>
<evidence type="ECO:0000259" key="14">
    <source>
        <dbReference type="PROSITE" id="PS52004"/>
    </source>
</evidence>
<dbReference type="KEGG" id="pph:Ppha_0195"/>
<evidence type="ECO:0000256" key="8">
    <source>
        <dbReference type="ARBA" id="ARBA00023098"/>
    </source>
</evidence>
<proteinExistence type="inferred from homology"/>
<dbReference type="CDD" id="cd00834">
    <property type="entry name" value="KAS_I_II"/>
    <property type="match status" value="1"/>
</dbReference>
<dbReference type="SUPFAM" id="SSF53901">
    <property type="entry name" value="Thiolase-like"/>
    <property type="match status" value="2"/>
</dbReference>
<dbReference type="InterPro" id="IPR000794">
    <property type="entry name" value="Beta-ketoacyl_synthase"/>
</dbReference>
<keyword evidence="10 11" id="KW-0012">Acyltransferase</keyword>
<comment type="function">
    <text evidence="11">Involved in the type II fatty acid elongation cycle. Catalyzes the elongation of a wide range of acyl-ACP by the addition of two carbons from malonyl-ACP to an acyl acceptor. Can efficiently catalyze the conversion of palmitoleoyl-ACP (cis-hexadec-9-enoyl-ACP) to cis-vaccenoyl-ACP (cis-octadec-11-enoyl-ACP), an essential step in the thermal regulation of fatty acid composition.</text>
</comment>
<dbReference type="Gene3D" id="3.40.47.10">
    <property type="match status" value="1"/>
</dbReference>
<dbReference type="InterPro" id="IPR014031">
    <property type="entry name" value="Ketoacyl_synth_C"/>
</dbReference>
<dbReference type="HOGENOM" id="CLU_000022_69_2_10"/>
<dbReference type="AlphaFoldDB" id="B4SBB1"/>
<comment type="catalytic activity">
    <reaction evidence="11">
        <text>a fatty acyl-[ACP] + malonyl-[ACP] + H(+) = a 3-oxoacyl-[ACP] + holo-[ACP] + CO2</text>
        <dbReference type="Rhea" id="RHEA:22836"/>
        <dbReference type="Rhea" id="RHEA-COMP:9623"/>
        <dbReference type="Rhea" id="RHEA-COMP:9685"/>
        <dbReference type="Rhea" id="RHEA-COMP:9916"/>
        <dbReference type="Rhea" id="RHEA-COMP:14125"/>
        <dbReference type="ChEBI" id="CHEBI:15378"/>
        <dbReference type="ChEBI" id="CHEBI:16526"/>
        <dbReference type="ChEBI" id="CHEBI:64479"/>
        <dbReference type="ChEBI" id="CHEBI:78449"/>
        <dbReference type="ChEBI" id="CHEBI:78776"/>
        <dbReference type="ChEBI" id="CHEBI:138651"/>
    </reaction>
</comment>
<dbReference type="InterPro" id="IPR020841">
    <property type="entry name" value="PKS_Beta-ketoAc_synthase_dom"/>
</dbReference>
<sequence>MAQDRKRVVVTGIGVLSPVGLTKEEFWTALHEGKSGAAPITYFDATDFATTFACELKGFKAVDYIDRKAADRMDPYCQYAVIAATHALTDSGLDLKEIDPLRIGVVHGSGIGGMTTYDQQFRNYLDRGPRRISPFFIPMLIPDIAAGQISIRHGLMGPNYATASACATSLHAIMDSFMLIQCGMADYMVCGGSEAPITPMSIGGFNSAKALSTANDRPEQASRPYDRDRDGFVMGEGAGSLILESLESAKARGAKIYGEIVGVGATADAYHLTAPHPEGLGAVNAMRSAITLAGITPENIDYINTHGTATPLGDLAEIAAIKTLFGEHARKLSISSTKSMTGHLLGAAGVVESIACLLAMQHQTVPPTINLDNLDPLVELDVTPNIPKKRSIEYALNNGFGFGGHNGSIIFRNGSSL</sequence>
<evidence type="ECO:0000256" key="9">
    <source>
        <dbReference type="ARBA" id="ARBA00023160"/>
    </source>
</evidence>
<dbReference type="Proteomes" id="UP000002724">
    <property type="component" value="Chromosome"/>
</dbReference>